<sequence length="252" mass="27863">MAASLAPKVGGAAVCRALRGRAFVPQAECLAASNWQRRRGFSTTTARPSKLGQMPLSIPQGVEVTLGAEQIKRTATSYLAKVTRMVTVTGPLGSLELEVPSFITMKHNEEKRTLSVGVLDANQKQQKEMWGTTWSYINNHITGVSEGHTAVLRLVGVGYRASVEFRGAKETYARQPFLCLKVGYTHPIEEGVPEGVKVSTPMPSRVLLEGRDREKVMSFAGRVRRWRPPEPYKGKGIFVNDQTIKLKQKKIK</sequence>
<feature type="domain" description="Large ribosomal subunit protein uL6 alpha-beta" evidence="5">
    <location>
        <begin position="180"/>
        <end position="237"/>
    </location>
</feature>
<dbReference type="PRINTS" id="PR00059">
    <property type="entry name" value="RIBOSOMALL6"/>
</dbReference>
<dbReference type="GO" id="GO:0019843">
    <property type="term" value="F:rRNA binding"/>
    <property type="evidence" value="ECO:0007669"/>
    <property type="project" value="InterPro"/>
</dbReference>
<dbReference type="STRING" id="1399860.A0A2C5YE21"/>
<dbReference type="InterPro" id="IPR002358">
    <property type="entry name" value="Ribosomal_uL6_CS"/>
</dbReference>
<keyword evidence="7" id="KW-1185">Reference proteome</keyword>
<comment type="caution">
    <text evidence="6">The sequence shown here is derived from an EMBL/GenBank/DDBJ whole genome shotgun (WGS) entry which is preliminary data.</text>
</comment>
<dbReference type="GO" id="GO:0006412">
    <property type="term" value="P:translation"/>
    <property type="evidence" value="ECO:0007669"/>
    <property type="project" value="InterPro"/>
</dbReference>
<evidence type="ECO:0000313" key="7">
    <source>
        <dbReference type="Proteomes" id="UP000226192"/>
    </source>
</evidence>
<proteinExistence type="inferred from homology"/>
<dbReference type="InterPro" id="IPR020040">
    <property type="entry name" value="Ribosomal_uL6_a/b-dom"/>
</dbReference>
<dbReference type="InterPro" id="IPR000702">
    <property type="entry name" value="Ribosomal_uL6-like"/>
</dbReference>
<comment type="similarity">
    <text evidence="1 4">Belongs to the universal ribosomal protein uL6 family.</text>
</comment>
<name>A0A2C5YE21_9HYPO</name>
<feature type="domain" description="Large ribosomal subunit protein uL6 alpha-beta" evidence="5">
    <location>
        <begin position="84"/>
        <end position="147"/>
    </location>
</feature>
<dbReference type="InterPro" id="IPR019906">
    <property type="entry name" value="Ribosomal_uL6_bac-type"/>
</dbReference>
<organism evidence="6 7">
    <name type="scientific">Ophiocordyceps australis</name>
    <dbReference type="NCBI Taxonomy" id="1399860"/>
    <lineage>
        <taxon>Eukaryota</taxon>
        <taxon>Fungi</taxon>
        <taxon>Dikarya</taxon>
        <taxon>Ascomycota</taxon>
        <taxon>Pezizomycotina</taxon>
        <taxon>Sordariomycetes</taxon>
        <taxon>Hypocreomycetidae</taxon>
        <taxon>Hypocreales</taxon>
        <taxon>Ophiocordycipitaceae</taxon>
        <taxon>Ophiocordyceps</taxon>
    </lineage>
</organism>
<dbReference type="Gene3D" id="3.90.930.12">
    <property type="entry name" value="Ribosomal protein L6, alpha-beta domain"/>
    <property type="match status" value="2"/>
</dbReference>
<keyword evidence="2 4" id="KW-0689">Ribosomal protein</keyword>
<keyword evidence="3 4" id="KW-0687">Ribonucleoprotein</keyword>
<evidence type="ECO:0000256" key="2">
    <source>
        <dbReference type="ARBA" id="ARBA00022980"/>
    </source>
</evidence>
<evidence type="ECO:0000259" key="5">
    <source>
        <dbReference type="Pfam" id="PF00347"/>
    </source>
</evidence>
<dbReference type="GO" id="GO:0003735">
    <property type="term" value="F:structural constituent of ribosome"/>
    <property type="evidence" value="ECO:0007669"/>
    <property type="project" value="InterPro"/>
</dbReference>
<dbReference type="SUPFAM" id="SSF56053">
    <property type="entry name" value="Ribosomal protein L6"/>
    <property type="match status" value="2"/>
</dbReference>
<evidence type="ECO:0000256" key="1">
    <source>
        <dbReference type="ARBA" id="ARBA00009356"/>
    </source>
</evidence>
<evidence type="ECO:0000313" key="6">
    <source>
        <dbReference type="EMBL" id="PHH65946.1"/>
    </source>
</evidence>
<evidence type="ECO:0000256" key="3">
    <source>
        <dbReference type="ARBA" id="ARBA00023274"/>
    </source>
</evidence>
<dbReference type="PANTHER" id="PTHR11655:SF14">
    <property type="entry name" value="LARGE RIBOSOMAL SUBUNIT PROTEIN UL6M"/>
    <property type="match status" value="1"/>
</dbReference>
<dbReference type="InterPro" id="IPR036789">
    <property type="entry name" value="Ribosomal_uL6-like_a/b-dom_sf"/>
</dbReference>
<dbReference type="EMBL" id="NJET01000012">
    <property type="protein sequence ID" value="PHH65946.1"/>
    <property type="molecule type" value="Genomic_DNA"/>
</dbReference>
<protein>
    <recommendedName>
        <fullName evidence="5">Large ribosomal subunit protein uL6 alpha-beta domain-containing protein</fullName>
    </recommendedName>
</protein>
<dbReference type="PROSITE" id="PS00525">
    <property type="entry name" value="RIBOSOMAL_L6_1"/>
    <property type="match status" value="1"/>
</dbReference>
<dbReference type="OrthoDB" id="540873at2759"/>
<dbReference type="GO" id="GO:0005762">
    <property type="term" value="C:mitochondrial large ribosomal subunit"/>
    <property type="evidence" value="ECO:0007669"/>
    <property type="project" value="TreeGrafter"/>
</dbReference>
<gene>
    <name evidence="6" type="ORF">CDD81_894</name>
</gene>
<dbReference type="Proteomes" id="UP000226192">
    <property type="component" value="Unassembled WGS sequence"/>
</dbReference>
<dbReference type="PANTHER" id="PTHR11655">
    <property type="entry name" value="60S/50S RIBOSOMAL PROTEIN L6/L9"/>
    <property type="match status" value="1"/>
</dbReference>
<dbReference type="AlphaFoldDB" id="A0A2C5YE21"/>
<reference evidence="6 7" key="1">
    <citation type="submission" date="2017-06" db="EMBL/GenBank/DDBJ databases">
        <title>Ant-infecting Ophiocordyceps genomes reveal a high diversity of potential behavioral manipulation genes and a possible major role for enterotoxins.</title>
        <authorList>
            <person name="De Bekker C."/>
            <person name="Evans H.C."/>
            <person name="Brachmann A."/>
            <person name="Hughes D.P."/>
        </authorList>
    </citation>
    <scope>NUCLEOTIDE SEQUENCE [LARGE SCALE GENOMIC DNA]</scope>
    <source>
        <strain evidence="6 7">Map64</strain>
    </source>
</reference>
<accession>A0A2C5YE21</accession>
<dbReference type="Pfam" id="PF00347">
    <property type="entry name" value="Ribosomal_L6"/>
    <property type="match status" value="2"/>
</dbReference>
<evidence type="ECO:0000256" key="4">
    <source>
        <dbReference type="RuleBase" id="RU003869"/>
    </source>
</evidence>